<organism evidence="2 3">
    <name type="scientific">Bradyrhizobium diazoefficiens</name>
    <dbReference type="NCBI Taxonomy" id="1355477"/>
    <lineage>
        <taxon>Bacteria</taxon>
        <taxon>Pseudomonadati</taxon>
        <taxon>Pseudomonadota</taxon>
        <taxon>Alphaproteobacteria</taxon>
        <taxon>Hyphomicrobiales</taxon>
        <taxon>Nitrobacteraceae</taxon>
        <taxon>Bradyrhizobium</taxon>
    </lineage>
</organism>
<dbReference type="EMBL" id="AP014685">
    <property type="protein sequence ID" value="BAR62217.1"/>
    <property type="molecule type" value="Genomic_DNA"/>
</dbReference>
<feature type="chain" id="PRO_5002419068" evidence="1">
    <location>
        <begin position="24"/>
        <end position="187"/>
    </location>
</feature>
<keyword evidence="1" id="KW-0732">Signal</keyword>
<evidence type="ECO:0000313" key="3">
    <source>
        <dbReference type="Proteomes" id="UP000063308"/>
    </source>
</evidence>
<gene>
    <name evidence="2" type="ORF">NK6_9074</name>
</gene>
<protein>
    <submittedName>
        <fullName evidence="2">Uncharacterized protein</fullName>
    </submittedName>
</protein>
<sequence length="187" mass="20520">MRRFIFSMVFAVISWSAMFPARAEVDKILRVCDGQKGLCPEFRPRVKAPDGWARDEAASLKYGASMFVPRGKGFGNAEAIIYAEGRYNKDRTELVQWVATSDQDWAATSGKNAKITSLPSASPGVIINRYDNPSLKDQPVEVIAHYVDVDKDGNSYVVRLAVSGKNERAVLAAVPLLGRMIAGARIP</sequence>
<evidence type="ECO:0000256" key="1">
    <source>
        <dbReference type="SAM" id="SignalP"/>
    </source>
</evidence>
<dbReference type="Proteomes" id="UP000063308">
    <property type="component" value="Chromosome"/>
</dbReference>
<dbReference type="AlphaFoldDB" id="A0A0E4BWZ6"/>
<evidence type="ECO:0000313" key="2">
    <source>
        <dbReference type="EMBL" id="BAR62217.1"/>
    </source>
</evidence>
<dbReference type="RefSeq" id="WP_060912207.1">
    <property type="nucleotide sequence ID" value="NZ_JAFCKD010000042.1"/>
</dbReference>
<reference evidence="2 3" key="1">
    <citation type="submission" date="2014-11" db="EMBL/GenBank/DDBJ databases">
        <title>Symbiosis island explosion on the genome of extra-slow-growing strains of soybean bradyrhizobia with massive insertion sequences.</title>
        <authorList>
            <person name="Iida T."/>
            <person name="Minamisawa K."/>
        </authorList>
    </citation>
    <scope>NUCLEOTIDE SEQUENCE [LARGE SCALE GENOMIC DNA]</scope>
    <source>
        <strain evidence="2 3">NK6</strain>
    </source>
</reference>
<proteinExistence type="predicted"/>
<name>A0A0E4BWZ6_9BRAD</name>
<feature type="signal peptide" evidence="1">
    <location>
        <begin position="1"/>
        <end position="23"/>
    </location>
</feature>
<accession>A0A0E4BWZ6</accession>